<protein>
    <submittedName>
        <fullName evidence="2">Uncharacterized protein</fullName>
    </submittedName>
</protein>
<sequence length="597" mass="68252">MPLCTIDDFEREVLIFDSDPSHSYLESSTYLQAYSPESSKYGIFVFYQGDVDGVCALFILEHHKRISNGLKLTSYPVVGEADIYTYIKKNLSIRSTYPDIKHEAYLRVLLLGVHGWDAQVLYAIKVHFSQLLPEEYRNDLRVCIVPAARPLSFFNVSFEGDWYFFVANEQEVTQEKSILERELVGGIYRSPSVASIIASITKTTHESSRAAILYASAVAVISLLIHYGAVDTSANKKITKIFQEIAMLNGGPYVQLDAERSMLPLISFTSLEEALRISPHFFIYDPQRKKDTLAEFRIYCNLLMEEFTSEFCNIDPKRQSQVLRQLNGRLKKIERSQLLWLRRSCTMPSVDMIYILLAISVGWINKENISTIDSAAVMASDFMYNTLTDRMSQDSFYDKVIIPQLKNKALQLMVGTYDMVSSSQIKSRMFGSHKVLFTTLYPKHQVTHNDELCFIAYLVSNIYSRGDREGGLCHVLVFIKNSDANGILAYGYSPEVSGNFPDIWALVFSSISHDDPSFVYDIFRPTCLSIRSDDFASVKNKISERLRIALESKQFSYFNDLESDTEEEASFSATDEDEDEEEDDDEYEEEEEEEDVQ</sequence>
<keyword evidence="3" id="KW-1185">Reference proteome</keyword>
<evidence type="ECO:0000313" key="2">
    <source>
        <dbReference type="EMBL" id="KAK1443272.1"/>
    </source>
</evidence>
<proteinExistence type="predicted"/>
<feature type="region of interest" description="Disordered" evidence="1">
    <location>
        <begin position="559"/>
        <end position="597"/>
    </location>
</feature>
<gene>
    <name evidence="2" type="ORF">BgAZ_201480</name>
</gene>
<dbReference type="AlphaFoldDB" id="A0AAD8LKI4"/>
<organism evidence="2 3">
    <name type="scientific">Babesia gibsoni</name>
    <dbReference type="NCBI Taxonomy" id="33632"/>
    <lineage>
        <taxon>Eukaryota</taxon>
        <taxon>Sar</taxon>
        <taxon>Alveolata</taxon>
        <taxon>Apicomplexa</taxon>
        <taxon>Aconoidasida</taxon>
        <taxon>Piroplasmida</taxon>
        <taxon>Babesiidae</taxon>
        <taxon>Babesia</taxon>
    </lineage>
</organism>
<reference evidence="2" key="1">
    <citation type="submission" date="2023-08" db="EMBL/GenBank/DDBJ databases">
        <title>Draft sequence of the Babesia gibsoni genome.</title>
        <authorList>
            <person name="Yamagishi J.Y."/>
            <person name="Xuan X.X."/>
        </authorList>
    </citation>
    <scope>NUCLEOTIDE SEQUENCE</scope>
    <source>
        <strain evidence="2">Azabu</strain>
    </source>
</reference>
<name>A0AAD8LKI4_BABGI</name>
<accession>A0AAD8LKI4</accession>
<feature type="compositionally biased region" description="Acidic residues" evidence="1">
    <location>
        <begin position="561"/>
        <end position="597"/>
    </location>
</feature>
<comment type="caution">
    <text evidence="2">The sequence shown here is derived from an EMBL/GenBank/DDBJ whole genome shotgun (WGS) entry which is preliminary data.</text>
</comment>
<dbReference type="Proteomes" id="UP001230268">
    <property type="component" value="Unassembled WGS sequence"/>
</dbReference>
<dbReference type="EMBL" id="JAVEPI010000002">
    <property type="protein sequence ID" value="KAK1443272.1"/>
    <property type="molecule type" value="Genomic_DNA"/>
</dbReference>
<evidence type="ECO:0000313" key="3">
    <source>
        <dbReference type="Proteomes" id="UP001230268"/>
    </source>
</evidence>
<evidence type="ECO:0000256" key="1">
    <source>
        <dbReference type="SAM" id="MobiDB-lite"/>
    </source>
</evidence>